<sequence length="460" mass="49250">MQGEELACPQTHQSGPTPMTTNSNPQDQFATCLSPSQFPSLAQTLLTSYHLLIQPASTPPRRFILSDIEFYHSHPPTHPDPFAHAHETQVQSGTWYFHAAGSGAGFKEGSYKGLDVTFGSAESRSGILIRRIAEIGGGGEEVVGKAVDGPSLVCDVVLDALGFGKVRDLVAWMRVHPTGCGLDALHPSSPLRLEFIPSASSSSSSSHVRISPTTSIPLELGRIWACPRHGMSLKKTKDRSSEELGLRLEYVAKPYRFLSARPKNGLINLAYAILLERVVAGGSSGSRTSVDGEAAQRSSSRSLVEHVSYVVDRICPSPSTPDTSSPSVFNTTQSRTRKSITRTVTTFLHHFESGTHKHPSVFAGSGVPTTREVGELYGSLIGWDGRVGRSLGGSGGGQAEGERDDRLGRDAGGIVSPYFAKGRKRKLEVEEGREVASEQGGSSGPSVMSARGMRALRRSS</sequence>
<protein>
    <submittedName>
        <fullName evidence="2">Uncharacterized protein</fullName>
    </submittedName>
</protein>
<evidence type="ECO:0000256" key="1">
    <source>
        <dbReference type="SAM" id="MobiDB-lite"/>
    </source>
</evidence>
<gene>
    <name evidence="2" type="ORF">A4X13_0g4850</name>
</gene>
<feature type="compositionally biased region" description="Basic and acidic residues" evidence="1">
    <location>
        <begin position="427"/>
        <end position="436"/>
    </location>
</feature>
<dbReference type="Proteomes" id="UP000077521">
    <property type="component" value="Unassembled WGS sequence"/>
</dbReference>
<accession>A0A177TCB2</accession>
<feature type="region of interest" description="Disordered" evidence="1">
    <location>
        <begin position="1"/>
        <end position="27"/>
    </location>
</feature>
<evidence type="ECO:0000313" key="2">
    <source>
        <dbReference type="EMBL" id="KAE8250289.1"/>
    </source>
</evidence>
<feature type="compositionally biased region" description="Basic and acidic residues" evidence="1">
    <location>
        <begin position="400"/>
        <end position="409"/>
    </location>
</feature>
<feature type="compositionally biased region" description="Low complexity" evidence="1">
    <location>
        <begin position="316"/>
        <end position="327"/>
    </location>
</feature>
<dbReference type="AlphaFoldDB" id="A0A177TCB2"/>
<feature type="compositionally biased region" description="Polar residues" evidence="1">
    <location>
        <begin position="10"/>
        <end position="27"/>
    </location>
</feature>
<organism evidence="2 3">
    <name type="scientific">Tilletia indica</name>
    <dbReference type="NCBI Taxonomy" id="43049"/>
    <lineage>
        <taxon>Eukaryota</taxon>
        <taxon>Fungi</taxon>
        <taxon>Dikarya</taxon>
        <taxon>Basidiomycota</taxon>
        <taxon>Ustilaginomycotina</taxon>
        <taxon>Exobasidiomycetes</taxon>
        <taxon>Tilletiales</taxon>
        <taxon>Tilletiaceae</taxon>
        <taxon>Tilletia</taxon>
    </lineage>
</organism>
<reference evidence="2" key="1">
    <citation type="submission" date="2016-04" db="EMBL/GenBank/DDBJ databases">
        <authorList>
            <person name="Nguyen H.D."/>
            <person name="Samba Siva P."/>
            <person name="Cullis J."/>
            <person name="Levesque C.A."/>
            <person name="Hambleton S."/>
        </authorList>
    </citation>
    <scope>NUCLEOTIDE SEQUENCE</scope>
    <source>
        <strain evidence="2">DAOMC 236416</strain>
    </source>
</reference>
<name>A0A177TCB2_9BASI</name>
<feature type="region of interest" description="Disordered" evidence="1">
    <location>
        <begin position="391"/>
        <end position="460"/>
    </location>
</feature>
<evidence type="ECO:0000313" key="3">
    <source>
        <dbReference type="Proteomes" id="UP000077521"/>
    </source>
</evidence>
<keyword evidence="3" id="KW-1185">Reference proteome</keyword>
<dbReference type="EMBL" id="LWDF02000337">
    <property type="protein sequence ID" value="KAE8250289.1"/>
    <property type="molecule type" value="Genomic_DNA"/>
</dbReference>
<feature type="region of interest" description="Disordered" evidence="1">
    <location>
        <begin position="315"/>
        <end position="335"/>
    </location>
</feature>
<reference evidence="2" key="2">
    <citation type="journal article" date="2019" name="IMA Fungus">
        <title>Genome sequencing and comparison of five Tilletia species to identify candidate genes for the detection of regulated species infecting wheat.</title>
        <authorList>
            <person name="Nguyen H.D.T."/>
            <person name="Sultana T."/>
            <person name="Kesanakurti P."/>
            <person name="Hambleton S."/>
        </authorList>
    </citation>
    <scope>NUCLEOTIDE SEQUENCE</scope>
    <source>
        <strain evidence="2">DAOMC 236416</strain>
    </source>
</reference>
<comment type="caution">
    <text evidence="2">The sequence shown here is derived from an EMBL/GenBank/DDBJ whole genome shotgun (WGS) entry which is preliminary data.</text>
</comment>
<proteinExistence type="predicted"/>